<evidence type="ECO:0000256" key="1">
    <source>
        <dbReference type="ARBA" id="ARBA00007553"/>
    </source>
</evidence>
<keyword evidence="4" id="KW-1185">Reference proteome</keyword>
<evidence type="ECO:0000259" key="2">
    <source>
        <dbReference type="SMART" id="SM00644"/>
    </source>
</evidence>
<gene>
    <name evidence="3" type="primary">ampD</name>
    <name evidence="3" type="ORF">KTN04_05085</name>
</gene>
<comment type="caution">
    <text evidence="3">The sequence shown here is derived from an EMBL/GenBank/DDBJ whole genome shotgun (WGS) entry which is preliminary data.</text>
</comment>
<dbReference type="Proteomes" id="UP000755551">
    <property type="component" value="Unassembled WGS sequence"/>
</dbReference>
<sequence length="196" mass="21608">MEQPEYAVGVHPLDQTPPVINQHRITSACFVPSPNCNTRPAGEISLLVIHNISLPPGQFGGGHVTELFTNCLDPQAHPFFAKLDGLEVSAHLLIERDGSMIQFVPFDRRAWHAGRSCFDGREACNDFSIGIELEGADDIPYTDAQYQVLAAVTRTLLVTYPNLTRDRITGHSNIAPGRKTDPGPAFDWARYRQSLG</sequence>
<proteinExistence type="inferred from homology"/>
<dbReference type="GO" id="GO:0008745">
    <property type="term" value="F:N-acetylmuramoyl-L-alanine amidase activity"/>
    <property type="evidence" value="ECO:0007669"/>
    <property type="project" value="UniProtKB-EC"/>
</dbReference>
<dbReference type="SMART" id="SM00644">
    <property type="entry name" value="Ami_2"/>
    <property type="match status" value="1"/>
</dbReference>
<name>A0ABS6M8U9_9GAMM</name>
<dbReference type="EMBL" id="JAHQZT010000005">
    <property type="protein sequence ID" value="MBV0932707.1"/>
    <property type="molecule type" value="Genomic_DNA"/>
</dbReference>
<dbReference type="PANTHER" id="PTHR30417:SF4">
    <property type="entry name" value="1,6-ANHYDRO-N-ACETYLMURAMYL-L-ALANINE AMIDASE AMPD"/>
    <property type="match status" value="1"/>
</dbReference>
<accession>A0ABS6M8U9</accession>
<dbReference type="Pfam" id="PF01510">
    <property type="entry name" value="Amidase_2"/>
    <property type="match status" value="1"/>
</dbReference>
<dbReference type="PANTHER" id="PTHR30417">
    <property type="entry name" value="N-ACETYLMURAMOYL-L-ALANINE AMIDASE AMID"/>
    <property type="match status" value="1"/>
</dbReference>
<organism evidence="3 4">
    <name type="scientific">Marinobacterium weihaiense</name>
    <dbReference type="NCBI Taxonomy" id="2851016"/>
    <lineage>
        <taxon>Bacteria</taxon>
        <taxon>Pseudomonadati</taxon>
        <taxon>Pseudomonadota</taxon>
        <taxon>Gammaproteobacteria</taxon>
        <taxon>Oceanospirillales</taxon>
        <taxon>Oceanospirillaceae</taxon>
        <taxon>Marinobacterium</taxon>
    </lineage>
</organism>
<evidence type="ECO:0000313" key="4">
    <source>
        <dbReference type="Proteomes" id="UP000755551"/>
    </source>
</evidence>
<dbReference type="InterPro" id="IPR002502">
    <property type="entry name" value="Amidase_domain"/>
</dbReference>
<comment type="similarity">
    <text evidence="1">Belongs to the N-acetylmuramoyl-L-alanine amidase 2 family.</text>
</comment>
<evidence type="ECO:0000313" key="3">
    <source>
        <dbReference type="EMBL" id="MBV0932707.1"/>
    </source>
</evidence>
<keyword evidence="3" id="KW-0378">Hydrolase</keyword>
<dbReference type="RefSeq" id="WP_217334135.1">
    <property type="nucleotide sequence ID" value="NZ_JAHQZT010000005.1"/>
</dbReference>
<dbReference type="NCBIfam" id="NF008758">
    <property type="entry name" value="PRK11789.1"/>
    <property type="match status" value="1"/>
</dbReference>
<reference evidence="3 4" key="1">
    <citation type="submission" date="2021-06" db="EMBL/GenBank/DDBJ databases">
        <title>Bacterium isolated from marine sediment.</title>
        <authorList>
            <person name="Zhu K.-L."/>
            <person name="Du Z.-J."/>
            <person name="Liang Q.-Y."/>
        </authorList>
    </citation>
    <scope>NUCLEOTIDE SEQUENCE [LARGE SCALE GENOMIC DNA]</scope>
    <source>
        <strain evidence="3 4">A346</strain>
    </source>
</reference>
<dbReference type="EC" id="3.5.1.28" evidence="3"/>
<protein>
    <submittedName>
        <fullName evidence="3">1,6-anhydro-N-acetylmuramyl-L-alanine amidase AmpD</fullName>
        <ecNumber evidence="3">3.5.1.28</ecNumber>
    </submittedName>
</protein>
<dbReference type="InterPro" id="IPR051206">
    <property type="entry name" value="NAMLAA_amidase_2"/>
</dbReference>
<dbReference type="CDD" id="cd06583">
    <property type="entry name" value="PGRP"/>
    <property type="match status" value="1"/>
</dbReference>
<feature type="domain" description="N-acetylmuramoyl-L-alanine amidase" evidence="2">
    <location>
        <begin position="33"/>
        <end position="183"/>
    </location>
</feature>